<protein>
    <submittedName>
        <fullName evidence="2">Phosphatidylserine decarboxylase</fullName>
    </submittedName>
</protein>
<evidence type="ECO:0000256" key="1">
    <source>
        <dbReference type="SAM" id="Phobius"/>
    </source>
</evidence>
<evidence type="ECO:0000313" key="3">
    <source>
        <dbReference type="Proteomes" id="UP000537161"/>
    </source>
</evidence>
<evidence type="ECO:0000313" key="2">
    <source>
        <dbReference type="EMBL" id="MBB5708330.1"/>
    </source>
</evidence>
<keyword evidence="3" id="KW-1185">Reference proteome</keyword>
<sequence length="73" mass="7610">MDAGAIWGGGFILYILVGAFVLGGLNNGPEPEGLLPGSVTKQQWEAREAKGTKLGMIWVGGLVVLLGAWAIFP</sequence>
<keyword evidence="1" id="KW-1133">Transmembrane helix</keyword>
<organism evidence="2 3">
    <name type="scientific">Sphingopyxis panaciterrulae</name>
    <dbReference type="NCBI Taxonomy" id="462372"/>
    <lineage>
        <taxon>Bacteria</taxon>
        <taxon>Pseudomonadati</taxon>
        <taxon>Pseudomonadota</taxon>
        <taxon>Alphaproteobacteria</taxon>
        <taxon>Sphingomonadales</taxon>
        <taxon>Sphingomonadaceae</taxon>
        <taxon>Sphingopyxis</taxon>
    </lineage>
</organism>
<dbReference type="AlphaFoldDB" id="A0A7W9ETK9"/>
<reference evidence="2 3" key="1">
    <citation type="submission" date="2020-08" db="EMBL/GenBank/DDBJ databases">
        <title>Genomic Encyclopedia of Type Strains, Phase IV (KMG-IV): sequencing the most valuable type-strain genomes for metagenomic binning, comparative biology and taxonomic classification.</title>
        <authorList>
            <person name="Goeker M."/>
        </authorList>
    </citation>
    <scope>NUCLEOTIDE SEQUENCE [LARGE SCALE GENOMIC DNA]</scope>
    <source>
        <strain evidence="2 3">DSM 27163</strain>
    </source>
</reference>
<dbReference type="Proteomes" id="UP000537161">
    <property type="component" value="Unassembled WGS sequence"/>
</dbReference>
<dbReference type="RefSeq" id="WP_184100958.1">
    <property type="nucleotide sequence ID" value="NZ_JACIJH010000016.1"/>
</dbReference>
<comment type="caution">
    <text evidence="2">The sequence shown here is derived from an EMBL/GenBank/DDBJ whole genome shotgun (WGS) entry which is preliminary data.</text>
</comment>
<dbReference type="EMBL" id="JACIJH010000016">
    <property type="protein sequence ID" value="MBB5708330.1"/>
    <property type="molecule type" value="Genomic_DNA"/>
</dbReference>
<name>A0A7W9ETK9_9SPHN</name>
<keyword evidence="1" id="KW-0472">Membrane</keyword>
<feature type="transmembrane region" description="Helical" evidence="1">
    <location>
        <begin position="6"/>
        <end position="25"/>
    </location>
</feature>
<gene>
    <name evidence="2" type="ORF">FHR21_003709</name>
</gene>
<proteinExistence type="predicted"/>
<keyword evidence="1" id="KW-0812">Transmembrane</keyword>
<feature type="transmembrane region" description="Helical" evidence="1">
    <location>
        <begin position="54"/>
        <end position="72"/>
    </location>
</feature>
<accession>A0A7W9ETK9</accession>